<feature type="compositionally biased region" description="Polar residues" evidence="1">
    <location>
        <begin position="14"/>
        <end position="26"/>
    </location>
</feature>
<gene>
    <name evidence="2" type="ORF">KI387_040264</name>
</gene>
<keyword evidence="3" id="KW-1185">Reference proteome</keyword>
<dbReference type="Proteomes" id="UP000824469">
    <property type="component" value="Unassembled WGS sequence"/>
</dbReference>
<dbReference type="AlphaFoldDB" id="A0AA38CCJ9"/>
<feature type="region of interest" description="Disordered" evidence="1">
    <location>
        <begin position="64"/>
        <end position="87"/>
    </location>
</feature>
<comment type="caution">
    <text evidence="2">The sequence shown here is derived from an EMBL/GenBank/DDBJ whole genome shotgun (WGS) entry which is preliminary data.</text>
</comment>
<protein>
    <submittedName>
        <fullName evidence="2">Uncharacterized protein</fullName>
    </submittedName>
</protein>
<accession>A0AA38CCJ9</accession>
<name>A0AA38CCJ9_TAXCH</name>
<feature type="region of interest" description="Disordered" evidence="1">
    <location>
        <begin position="1"/>
        <end position="27"/>
    </location>
</feature>
<feature type="non-terminal residue" evidence="2">
    <location>
        <position position="249"/>
    </location>
</feature>
<evidence type="ECO:0000313" key="2">
    <source>
        <dbReference type="EMBL" id="KAH9294532.1"/>
    </source>
</evidence>
<dbReference type="EMBL" id="JAHRHJ020000040">
    <property type="protein sequence ID" value="KAH9294532.1"/>
    <property type="molecule type" value="Genomic_DNA"/>
</dbReference>
<reference evidence="2 3" key="1">
    <citation type="journal article" date="2021" name="Nat. Plants">
        <title>The Taxus genome provides insights into paclitaxel biosynthesis.</title>
        <authorList>
            <person name="Xiong X."/>
            <person name="Gou J."/>
            <person name="Liao Q."/>
            <person name="Li Y."/>
            <person name="Zhou Q."/>
            <person name="Bi G."/>
            <person name="Li C."/>
            <person name="Du R."/>
            <person name="Wang X."/>
            <person name="Sun T."/>
            <person name="Guo L."/>
            <person name="Liang H."/>
            <person name="Lu P."/>
            <person name="Wu Y."/>
            <person name="Zhang Z."/>
            <person name="Ro D.K."/>
            <person name="Shang Y."/>
            <person name="Huang S."/>
            <person name="Yan J."/>
        </authorList>
    </citation>
    <scope>NUCLEOTIDE SEQUENCE [LARGE SCALE GENOMIC DNA]</scope>
    <source>
        <strain evidence="2">Ta-2019</strain>
    </source>
</reference>
<sequence>VGVPLTVDKPRELSSFQNFPDNSNWPDTDGIKNNPWYAMQHSQKDAYNLTAALDLKLTAGENNFVTEKNTDRPEYSSLPSRRPHNFLRSSETSPVFYPLESYKSYQDFFAENKDKDKGRKRQRSEENLHVEDSKQVADILALKLCTTSASVPDSGIHSLPETESISDDTVCEIHGGFQQQGNIAEEKWQAPVRTFMFMPLPGKFEAEKLIDEEFPTLLEISSNSASAASTDAEICQSSSSLDLSLKLAV</sequence>
<evidence type="ECO:0000313" key="3">
    <source>
        <dbReference type="Proteomes" id="UP000824469"/>
    </source>
</evidence>
<organism evidence="2 3">
    <name type="scientific">Taxus chinensis</name>
    <name type="common">Chinese yew</name>
    <name type="synonym">Taxus wallichiana var. chinensis</name>
    <dbReference type="NCBI Taxonomy" id="29808"/>
    <lineage>
        <taxon>Eukaryota</taxon>
        <taxon>Viridiplantae</taxon>
        <taxon>Streptophyta</taxon>
        <taxon>Embryophyta</taxon>
        <taxon>Tracheophyta</taxon>
        <taxon>Spermatophyta</taxon>
        <taxon>Pinopsida</taxon>
        <taxon>Pinidae</taxon>
        <taxon>Conifers II</taxon>
        <taxon>Cupressales</taxon>
        <taxon>Taxaceae</taxon>
        <taxon>Taxus</taxon>
    </lineage>
</organism>
<proteinExistence type="predicted"/>
<evidence type="ECO:0000256" key="1">
    <source>
        <dbReference type="SAM" id="MobiDB-lite"/>
    </source>
</evidence>